<proteinExistence type="inferred from homology"/>
<keyword evidence="3 8" id="KW-0547">Nucleotide-binding</keyword>
<dbReference type="GO" id="GO:0006189">
    <property type="term" value="P:'de novo' IMP biosynthetic process"/>
    <property type="evidence" value="ECO:0007669"/>
    <property type="project" value="UniProtKB-UniRule"/>
</dbReference>
<dbReference type="Pfam" id="PF13507">
    <property type="entry name" value="GATase_5"/>
    <property type="match status" value="1"/>
</dbReference>
<evidence type="ECO:0000256" key="5">
    <source>
        <dbReference type="ARBA" id="ARBA00022801"/>
    </source>
</evidence>
<dbReference type="EC" id="6.3.5.3" evidence="8"/>
<dbReference type="HAMAP" id="MF_00421">
    <property type="entry name" value="PurQ"/>
    <property type="match status" value="1"/>
</dbReference>
<dbReference type="Gene3D" id="3.40.50.880">
    <property type="match status" value="1"/>
</dbReference>
<comment type="catalytic activity">
    <reaction evidence="8">
        <text>N(2)-formyl-N(1)-(5-phospho-beta-D-ribosyl)glycinamide + L-glutamine + ATP + H2O = 2-formamido-N(1)-(5-O-phospho-beta-D-ribosyl)acetamidine + L-glutamate + ADP + phosphate + H(+)</text>
        <dbReference type="Rhea" id="RHEA:17129"/>
        <dbReference type="ChEBI" id="CHEBI:15377"/>
        <dbReference type="ChEBI" id="CHEBI:15378"/>
        <dbReference type="ChEBI" id="CHEBI:29985"/>
        <dbReference type="ChEBI" id="CHEBI:30616"/>
        <dbReference type="ChEBI" id="CHEBI:43474"/>
        <dbReference type="ChEBI" id="CHEBI:58359"/>
        <dbReference type="ChEBI" id="CHEBI:147286"/>
        <dbReference type="ChEBI" id="CHEBI:147287"/>
        <dbReference type="ChEBI" id="CHEBI:456216"/>
        <dbReference type="EC" id="6.3.5.3"/>
    </reaction>
</comment>
<accession>A0A1H6FLX1</accession>
<keyword evidence="2 8" id="KW-0436">Ligase</keyword>
<feature type="active site" evidence="8">
    <location>
        <position position="194"/>
    </location>
</feature>
<feature type="active site" description="Nucleophile" evidence="8">
    <location>
        <position position="84"/>
    </location>
</feature>
<reference evidence="10" key="1">
    <citation type="submission" date="2016-10" db="EMBL/GenBank/DDBJ databases">
        <authorList>
            <person name="Varghese N."/>
            <person name="Submissions S."/>
        </authorList>
    </citation>
    <scope>NUCLEOTIDE SEQUENCE [LARGE SCALE GENOMIC DNA]</scope>
    <source>
        <strain evidence="10">ATCC 35263</strain>
    </source>
</reference>
<dbReference type="PROSITE" id="PS51273">
    <property type="entry name" value="GATASE_TYPE_1"/>
    <property type="match status" value="1"/>
</dbReference>
<protein>
    <recommendedName>
        <fullName evidence="8">Phosphoribosylformylglycinamidine synthase subunit PurQ</fullName>
        <shortName evidence="8">FGAM synthase</shortName>
        <ecNumber evidence="8">6.3.5.3</ecNumber>
    </recommendedName>
    <alternativeName>
        <fullName evidence="8">Formylglycinamide ribonucleotide amidotransferase subunit I</fullName>
        <shortName evidence="8">FGAR amidotransferase I</shortName>
        <shortName evidence="8">FGAR-AT I</shortName>
    </alternativeName>
    <alternativeName>
        <fullName evidence="8">Glutaminase PurQ</fullName>
        <ecNumber evidence="8">3.5.1.2</ecNumber>
    </alternativeName>
    <alternativeName>
        <fullName evidence="8">Phosphoribosylformylglycinamidine synthase subunit I</fullName>
    </alternativeName>
</protein>
<evidence type="ECO:0000313" key="10">
    <source>
        <dbReference type="Proteomes" id="UP000222056"/>
    </source>
</evidence>
<dbReference type="AlphaFoldDB" id="A0A1H6FLX1"/>
<dbReference type="NCBIfam" id="NF002957">
    <property type="entry name" value="PRK03619.1"/>
    <property type="match status" value="1"/>
</dbReference>
<keyword evidence="1 8" id="KW-0963">Cytoplasm</keyword>
<evidence type="ECO:0000256" key="6">
    <source>
        <dbReference type="ARBA" id="ARBA00022840"/>
    </source>
</evidence>
<keyword evidence="6 8" id="KW-0067">ATP-binding</keyword>
<comment type="catalytic activity">
    <reaction evidence="8">
        <text>L-glutamine + H2O = L-glutamate + NH4(+)</text>
        <dbReference type="Rhea" id="RHEA:15889"/>
        <dbReference type="ChEBI" id="CHEBI:15377"/>
        <dbReference type="ChEBI" id="CHEBI:28938"/>
        <dbReference type="ChEBI" id="CHEBI:29985"/>
        <dbReference type="ChEBI" id="CHEBI:58359"/>
        <dbReference type="EC" id="3.5.1.2"/>
    </reaction>
</comment>
<dbReference type="STRING" id="29539.SAMN02745716_0559"/>
<dbReference type="RefSeq" id="WP_093116018.1">
    <property type="nucleotide sequence ID" value="NZ_FNWJ01000001.1"/>
</dbReference>
<evidence type="ECO:0000313" key="9">
    <source>
        <dbReference type="EMBL" id="SEH10804.1"/>
    </source>
</evidence>
<keyword evidence="5 8" id="KW-0378">Hydrolase</keyword>
<dbReference type="GO" id="GO:0004359">
    <property type="term" value="F:glutaminase activity"/>
    <property type="evidence" value="ECO:0007669"/>
    <property type="project" value="UniProtKB-EC"/>
</dbReference>
<evidence type="ECO:0000256" key="8">
    <source>
        <dbReference type="HAMAP-Rule" id="MF_00421"/>
    </source>
</evidence>
<dbReference type="GO" id="GO:0005524">
    <property type="term" value="F:ATP binding"/>
    <property type="evidence" value="ECO:0007669"/>
    <property type="project" value="UniProtKB-KW"/>
</dbReference>
<keyword evidence="7 8" id="KW-0315">Glutamine amidotransferase</keyword>
<comment type="subcellular location">
    <subcellularLocation>
        <location evidence="8">Cytoplasm</location>
    </subcellularLocation>
</comment>
<dbReference type="CDD" id="cd01740">
    <property type="entry name" value="GATase1_FGAR_AT"/>
    <property type="match status" value="1"/>
</dbReference>
<dbReference type="PANTHER" id="PTHR47552:SF1">
    <property type="entry name" value="PHOSPHORIBOSYLFORMYLGLYCINAMIDINE SYNTHASE SUBUNIT PURQ"/>
    <property type="match status" value="1"/>
</dbReference>
<evidence type="ECO:0000256" key="7">
    <source>
        <dbReference type="ARBA" id="ARBA00022962"/>
    </source>
</evidence>
<dbReference type="OrthoDB" id="9804441at2"/>
<dbReference type="EC" id="3.5.1.2" evidence="8"/>
<dbReference type="GO" id="GO:0005737">
    <property type="term" value="C:cytoplasm"/>
    <property type="evidence" value="ECO:0007669"/>
    <property type="project" value="UniProtKB-SubCell"/>
</dbReference>
<evidence type="ECO:0000256" key="4">
    <source>
        <dbReference type="ARBA" id="ARBA00022755"/>
    </source>
</evidence>
<evidence type="ECO:0000256" key="3">
    <source>
        <dbReference type="ARBA" id="ARBA00022741"/>
    </source>
</evidence>
<gene>
    <name evidence="8" type="primary">purQ</name>
    <name evidence="9" type="ORF">SAMN02745716_0559</name>
</gene>
<dbReference type="InterPro" id="IPR029062">
    <property type="entry name" value="Class_I_gatase-like"/>
</dbReference>
<keyword evidence="10" id="KW-1185">Reference proteome</keyword>
<comment type="subunit">
    <text evidence="8">Part of the FGAM synthase complex composed of 1 PurL, 1 PurQ and 2 PurS subunits.</text>
</comment>
<dbReference type="InterPro" id="IPR010075">
    <property type="entry name" value="PRibForGlyAmidine_synth_PurQ"/>
</dbReference>
<keyword evidence="4 8" id="KW-0658">Purine biosynthesis</keyword>
<dbReference type="Proteomes" id="UP000222056">
    <property type="component" value="Unassembled WGS sequence"/>
</dbReference>
<evidence type="ECO:0000256" key="2">
    <source>
        <dbReference type="ARBA" id="ARBA00022598"/>
    </source>
</evidence>
<comment type="function">
    <text evidence="8">Part of the phosphoribosylformylglycinamidine synthase complex involved in the purines biosynthetic pathway. Catalyzes the ATP-dependent conversion of formylglycinamide ribonucleotide (FGAR) and glutamine to yield formylglycinamidine ribonucleotide (FGAM) and glutamate. The FGAM synthase complex is composed of three subunits. PurQ produces an ammonia molecule by converting glutamine to glutamate. PurL transfers the ammonia molecule to FGAR to form FGAM in an ATP-dependent manner. PurS interacts with PurQ and PurL and is thought to assist in the transfer of the ammonia molecule from PurQ to PurL.</text>
</comment>
<evidence type="ECO:0000256" key="1">
    <source>
        <dbReference type="ARBA" id="ARBA00022490"/>
    </source>
</evidence>
<dbReference type="UniPathway" id="UPA00074">
    <property type="reaction ID" value="UER00128"/>
</dbReference>
<dbReference type="PANTHER" id="PTHR47552">
    <property type="entry name" value="PHOSPHORIBOSYLFORMYLGLYCINAMIDINE SYNTHASE SUBUNIT PURQ"/>
    <property type="match status" value="1"/>
</dbReference>
<feature type="active site" evidence="8">
    <location>
        <position position="196"/>
    </location>
</feature>
<name>A0A1H6FLX1_THEAL</name>
<dbReference type="GO" id="GO:0004642">
    <property type="term" value="F:phosphoribosylformylglycinamidine synthase activity"/>
    <property type="evidence" value="ECO:0007669"/>
    <property type="project" value="UniProtKB-UniRule"/>
</dbReference>
<dbReference type="SMART" id="SM01211">
    <property type="entry name" value="GATase_5"/>
    <property type="match status" value="1"/>
</dbReference>
<sequence>MRFAVVRFPGSCDDRDALLACSRFGDARLVEHYERDLGGADCVVIPGGFSYGDYLRAGALAGLSPVMAAVRAHADRGGPVLGICNGFQVLCEAGLLPGALLPNAGLRFVCREVEIEVASTRSAFTACLGQGERLRIPVKHQSGRYWAPSQVLDELERSERVVFRYAPGHNPNGSERDIAGIANERGNVVGLMPHPEHAVDPLLGSADGARLFQCVARLAVAA</sequence>
<dbReference type="NCBIfam" id="TIGR01737">
    <property type="entry name" value="FGAM_synth_I"/>
    <property type="match status" value="1"/>
</dbReference>
<dbReference type="PIRSF" id="PIRSF001586">
    <property type="entry name" value="FGAM_synth_I"/>
    <property type="match status" value="1"/>
</dbReference>
<comment type="pathway">
    <text evidence="8">Purine metabolism; IMP biosynthesis via de novo pathway; 5-amino-1-(5-phospho-D-ribosyl)imidazole from N(2)-formyl-N(1)-(5-phospho-D-ribosyl)glycinamide: step 1/2.</text>
</comment>
<dbReference type="EMBL" id="FNWJ01000001">
    <property type="protein sequence ID" value="SEH10804.1"/>
    <property type="molecule type" value="Genomic_DNA"/>
</dbReference>
<dbReference type="SUPFAM" id="SSF52317">
    <property type="entry name" value="Class I glutamine amidotransferase-like"/>
    <property type="match status" value="1"/>
</dbReference>
<organism evidence="9 10">
    <name type="scientific">Thermoleophilum album</name>
    <dbReference type="NCBI Taxonomy" id="29539"/>
    <lineage>
        <taxon>Bacteria</taxon>
        <taxon>Bacillati</taxon>
        <taxon>Actinomycetota</taxon>
        <taxon>Thermoleophilia</taxon>
        <taxon>Thermoleophilales</taxon>
        <taxon>Thermoleophilaceae</taxon>
        <taxon>Thermoleophilum</taxon>
    </lineage>
</organism>